<feature type="domain" description="ABC transmembrane type-1" evidence="9">
    <location>
        <begin position="101"/>
        <end position="290"/>
    </location>
</feature>
<dbReference type="Pfam" id="PF00528">
    <property type="entry name" value="BPD_transp_1"/>
    <property type="match status" value="1"/>
</dbReference>
<keyword evidence="2 7" id="KW-0813">Transport</keyword>
<feature type="signal peptide" evidence="8">
    <location>
        <begin position="1"/>
        <end position="17"/>
    </location>
</feature>
<dbReference type="InterPro" id="IPR035906">
    <property type="entry name" value="MetI-like_sf"/>
</dbReference>
<dbReference type="InterPro" id="IPR000515">
    <property type="entry name" value="MetI-like"/>
</dbReference>
<comment type="caution">
    <text evidence="10">The sequence shown here is derived from an EMBL/GenBank/DDBJ whole genome shotgun (WGS) entry which is preliminary data.</text>
</comment>
<feature type="transmembrane region" description="Helical" evidence="7">
    <location>
        <begin position="222"/>
        <end position="247"/>
    </location>
</feature>
<comment type="similarity">
    <text evidence="7">Belongs to the binding-protein-dependent transport system permease family.</text>
</comment>
<dbReference type="AlphaFoldDB" id="A0A948X1P3"/>
<feature type="transmembrane region" description="Helical" evidence="7">
    <location>
        <begin position="105"/>
        <end position="128"/>
    </location>
</feature>
<keyword evidence="5 7" id="KW-1133">Transmembrane helix</keyword>
<dbReference type="SUPFAM" id="SSF161098">
    <property type="entry name" value="MetI-like"/>
    <property type="match status" value="1"/>
</dbReference>
<dbReference type="EMBL" id="JAHLFE010000149">
    <property type="protein sequence ID" value="MBU3844661.1"/>
    <property type="molecule type" value="Genomic_DNA"/>
</dbReference>
<keyword evidence="3" id="KW-1003">Cell membrane</keyword>
<feature type="transmembrane region" description="Helical" evidence="7">
    <location>
        <begin position="168"/>
        <end position="188"/>
    </location>
</feature>
<evidence type="ECO:0000256" key="3">
    <source>
        <dbReference type="ARBA" id="ARBA00022475"/>
    </source>
</evidence>
<comment type="subcellular location">
    <subcellularLocation>
        <location evidence="1 7">Cell membrane</location>
        <topology evidence="1 7">Multi-pass membrane protein</topology>
    </subcellularLocation>
</comment>
<evidence type="ECO:0000256" key="7">
    <source>
        <dbReference type="RuleBase" id="RU363032"/>
    </source>
</evidence>
<keyword evidence="8" id="KW-0732">Signal</keyword>
<evidence type="ECO:0000313" key="11">
    <source>
        <dbReference type="Proteomes" id="UP000733611"/>
    </source>
</evidence>
<dbReference type="PROSITE" id="PS50928">
    <property type="entry name" value="ABC_TM1"/>
    <property type="match status" value="1"/>
</dbReference>
<feature type="chain" id="PRO_5036730755" evidence="8">
    <location>
        <begin position="18"/>
        <end position="305"/>
    </location>
</feature>
<evidence type="ECO:0000256" key="4">
    <source>
        <dbReference type="ARBA" id="ARBA00022692"/>
    </source>
</evidence>
<keyword evidence="6 7" id="KW-0472">Membrane</keyword>
<evidence type="ECO:0000259" key="9">
    <source>
        <dbReference type="PROSITE" id="PS50928"/>
    </source>
</evidence>
<dbReference type="InterPro" id="IPR050366">
    <property type="entry name" value="BP-dependent_transpt_permease"/>
</dbReference>
<dbReference type="PANTHER" id="PTHR43386">
    <property type="entry name" value="OLIGOPEPTIDE TRANSPORT SYSTEM PERMEASE PROTEIN APPC"/>
    <property type="match status" value="1"/>
</dbReference>
<feature type="transmembrane region" description="Helical" evidence="7">
    <location>
        <begin position="140"/>
        <end position="162"/>
    </location>
</feature>
<gene>
    <name evidence="10" type="ORF">H9847_07325</name>
</gene>
<dbReference type="GO" id="GO:0055085">
    <property type="term" value="P:transmembrane transport"/>
    <property type="evidence" value="ECO:0007669"/>
    <property type="project" value="InterPro"/>
</dbReference>
<evidence type="ECO:0000256" key="5">
    <source>
        <dbReference type="ARBA" id="ARBA00022989"/>
    </source>
</evidence>
<dbReference type="GO" id="GO:0005886">
    <property type="term" value="C:plasma membrane"/>
    <property type="evidence" value="ECO:0007669"/>
    <property type="project" value="UniProtKB-SubCell"/>
</dbReference>
<protein>
    <submittedName>
        <fullName evidence="10">ABC transporter permease</fullName>
    </submittedName>
</protein>
<reference evidence="10" key="1">
    <citation type="journal article" date="2021" name="PeerJ">
        <title>Extensive microbial diversity within the chicken gut microbiome revealed by metagenomics and culture.</title>
        <authorList>
            <person name="Gilroy R."/>
            <person name="Ravi A."/>
            <person name="Getino M."/>
            <person name="Pursley I."/>
            <person name="Horton D.L."/>
            <person name="Alikhan N.F."/>
            <person name="Baker D."/>
            <person name="Gharbi K."/>
            <person name="Hall N."/>
            <person name="Watson M."/>
            <person name="Adriaenssens E.M."/>
            <person name="Foster-Nyarko E."/>
            <person name="Jarju S."/>
            <person name="Secka A."/>
            <person name="Antonio M."/>
            <person name="Oren A."/>
            <person name="Chaudhuri R.R."/>
            <person name="La Ragione R."/>
            <person name="Hildebrand F."/>
            <person name="Pallen M.J."/>
        </authorList>
    </citation>
    <scope>NUCLEOTIDE SEQUENCE</scope>
    <source>
        <strain evidence="10">378</strain>
    </source>
</reference>
<evidence type="ECO:0000256" key="2">
    <source>
        <dbReference type="ARBA" id="ARBA00022448"/>
    </source>
</evidence>
<evidence type="ECO:0000313" key="10">
    <source>
        <dbReference type="EMBL" id="MBU3844661.1"/>
    </source>
</evidence>
<feature type="transmembrane region" description="Helical" evidence="7">
    <location>
        <begin position="39"/>
        <end position="62"/>
    </location>
</feature>
<feature type="transmembrane region" description="Helical" evidence="7">
    <location>
        <begin position="267"/>
        <end position="290"/>
    </location>
</feature>
<sequence>MLKEAALPVAATTAANAATATATASSGNRTRQGGQHQQWTLRVFTVLTLFWLVLLLTGSYWYPFDPLKMDVAQSLAVPSYEHLLGCDRLGRDVLARIFGGAWHSLMLAFLIIAQAALIGCSLGLLAALQQGVIARMVATLINALLALPQQLMVILVVGVLGVGLWHSVLALSLFWWIHFARICYCRVVSMKKEAYMVQAVISGESKWSLLRFYLWPQLKSQLILTALLDAGAAILALATLSFLGLATQPPQPEWGSMLFENRAYLQQAPHLLVFPALAIFISVLLCNLLGHAYMRTQKPQQHSPE</sequence>
<dbReference type="Gene3D" id="1.10.3720.10">
    <property type="entry name" value="MetI-like"/>
    <property type="match status" value="1"/>
</dbReference>
<evidence type="ECO:0000256" key="1">
    <source>
        <dbReference type="ARBA" id="ARBA00004651"/>
    </source>
</evidence>
<reference evidence="10" key="2">
    <citation type="submission" date="2021-04" db="EMBL/GenBank/DDBJ databases">
        <authorList>
            <person name="Gilroy R."/>
        </authorList>
    </citation>
    <scope>NUCLEOTIDE SEQUENCE</scope>
    <source>
        <strain evidence="10">378</strain>
    </source>
</reference>
<evidence type="ECO:0000256" key="8">
    <source>
        <dbReference type="SAM" id="SignalP"/>
    </source>
</evidence>
<accession>A0A948X1P3</accession>
<name>A0A948X1P3_9GAMM</name>
<organism evidence="10 11">
    <name type="scientific">Candidatus Anaerobiospirillum pullicola</name>
    <dbReference type="NCBI Taxonomy" id="2838451"/>
    <lineage>
        <taxon>Bacteria</taxon>
        <taxon>Pseudomonadati</taxon>
        <taxon>Pseudomonadota</taxon>
        <taxon>Gammaproteobacteria</taxon>
        <taxon>Aeromonadales</taxon>
        <taxon>Succinivibrionaceae</taxon>
        <taxon>Anaerobiospirillum</taxon>
    </lineage>
</organism>
<dbReference type="PANTHER" id="PTHR43386:SF1">
    <property type="entry name" value="D,D-DIPEPTIDE TRANSPORT SYSTEM PERMEASE PROTEIN DDPC-RELATED"/>
    <property type="match status" value="1"/>
</dbReference>
<dbReference type="CDD" id="cd06261">
    <property type="entry name" value="TM_PBP2"/>
    <property type="match status" value="1"/>
</dbReference>
<keyword evidence="4 7" id="KW-0812">Transmembrane</keyword>
<proteinExistence type="inferred from homology"/>
<dbReference type="Proteomes" id="UP000733611">
    <property type="component" value="Unassembled WGS sequence"/>
</dbReference>
<evidence type="ECO:0000256" key="6">
    <source>
        <dbReference type="ARBA" id="ARBA00023136"/>
    </source>
</evidence>